<comment type="caution">
    <text evidence="2">The sequence shown here is derived from an EMBL/GenBank/DDBJ whole genome shotgun (WGS) entry which is preliminary data.</text>
</comment>
<keyword evidence="1" id="KW-0812">Transmembrane</keyword>
<feature type="transmembrane region" description="Helical" evidence="1">
    <location>
        <begin position="12"/>
        <end position="33"/>
    </location>
</feature>
<organism evidence="2">
    <name type="scientific">uncultured bacterium</name>
    <name type="common">gcode 4</name>
    <dbReference type="NCBI Taxonomy" id="1234023"/>
    <lineage>
        <taxon>Bacteria</taxon>
        <taxon>environmental samples</taxon>
    </lineage>
</organism>
<feature type="transmembrane region" description="Helical" evidence="1">
    <location>
        <begin position="45"/>
        <end position="66"/>
    </location>
</feature>
<gene>
    <name evidence="2" type="ORF">ACD_80C00072G0002</name>
</gene>
<feature type="transmembrane region" description="Helical" evidence="1">
    <location>
        <begin position="199"/>
        <end position="216"/>
    </location>
</feature>
<feature type="transmembrane region" description="Helical" evidence="1">
    <location>
        <begin position="168"/>
        <end position="187"/>
    </location>
</feature>
<proteinExistence type="predicted"/>
<dbReference type="AlphaFoldDB" id="K1YJ17"/>
<evidence type="ECO:0008006" key="3">
    <source>
        <dbReference type="Google" id="ProtNLM"/>
    </source>
</evidence>
<keyword evidence="1" id="KW-1133">Transmembrane helix</keyword>
<feature type="transmembrane region" description="Helical" evidence="1">
    <location>
        <begin position="118"/>
        <end position="137"/>
    </location>
</feature>
<evidence type="ECO:0000256" key="1">
    <source>
        <dbReference type="SAM" id="Phobius"/>
    </source>
</evidence>
<feature type="transmembrane region" description="Helical" evidence="1">
    <location>
        <begin position="236"/>
        <end position="252"/>
    </location>
</feature>
<evidence type="ECO:0000313" key="2">
    <source>
        <dbReference type="EMBL" id="EKD25389.1"/>
    </source>
</evidence>
<feature type="transmembrane region" description="Helical" evidence="1">
    <location>
        <begin position="86"/>
        <end position="106"/>
    </location>
</feature>
<reference evidence="2" key="1">
    <citation type="journal article" date="2012" name="Science">
        <title>Fermentation, hydrogen, and sulfur metabolism in multiple uncultivated bacterial phyla.</title>
        <authorList>
            <person name="Wrighton K.C."/>
            <person name="Thomas B.C."/>
            <person name="Sharon I."/>
            <person name="Miller C.S."/>
            <person name="Castelle C.J."/>
            <person name="VerBerkmoes N.C."/>
            <person name="Wilkins M.J."/>
            <person name="Hettich R.L."/>
            <person name="Lipton M.S."/>
            <person name="Williams K.H."/>
            <person name="Long P.E."/>
            <person name="Banfield J.F."/>
        </authorList>
    </citation>
    <scope>NUCLEOTIDE SEQUENCE [LARGE SCALE GENOMIC DNA]</scope>
</reference>
<keyword evidence="1" id="KW-0472">Membrane</keyword>
<protein>
    <recommendedName>
        <fullName evidence="3">Prolipoprotein diacylglyceryl transferase</fullName>
    </recommendedName>
</protein>
<accession>K1YJ17</accession>
<sequence>MYPYLILWWSKFYMTWIGIIVSFLVFLGIARYLTKKYHQNFWKFFYWLPFLIVLTYFLWSYVNFVFDVGMVPTTWSEFVTLLSPYGYKFHFMGLLIGMFISITVFLKKITRVENKKVWSDILFFSLALSLVPLWLFLLMGDNFIGTTTDTWLGIKSLHSDSQRNKFNLIYPIGLFLSLGSLFVVLYIKILKKKRFGYGMLGFAVILIFMSLLLVLQQYPRHAVFSLGNILFDLKQYSAWILAIICYVVYSKWKKVSELQ</sequence>
<name>K1YJ17_9BACT</name>
<dbReference type="EMBL" id="AMFJ01036079">
    <property type="protein sequence ID" value="EKD25389.1"/>
    <property type="molecule type" value="Genomic_DNA"/>
</dbReference>